<protein>
    <submittedName>
        <fullName evidence="2">Uncharacterized protein</fullName>
    </submittedName>
</protein>
<proteinExistence type="predicted"/>
<dbReference type="RefSeq" id="WP_155442150.1">
    <property type="nucleotide sequence ID" value="NZ_WNLA01000030.1"/>
</dbReference>
<accession>A0A6L6Q896</accession>
<organism evidence="2 3">
    <name type="scientific">Pseudoduganella ginsengisoli</name>
    <dbReference type="NCBI Taxonomy" id="1462440"/>
    <lineage>
        <taxon>Bacteria</taxon>
        <taxon>Pseudomonadati</taxon>
        <taxon>Pseudomonadota</taxon>
        <taxon>Betaproteobacteria</taxon>
        <taxon>Burkholderiales</taxon>
        <taxon>Oxalobacteraceae</taxon>
        <taxon>Telluria group</taxon>
        <taxon>Pseudoduganella</taxon>
    </lineage>
</organism>
<feature type="compositionally biased region" description="Basic and acidic residues" evidence="1">
    <location>
        <begin position="29"/>
        <end position="49"/>
    </location>
</feature>
<sequence length="362" mass="41357">MANRPVAALPQPHSINRPDFALPGSPLRQKQEQADRDREAQEAAQRHYRETGYLPKEYEIRRAADPEFDRAEREAGKLEFAQAMERLAAWERAWRDIYQYNRIVYHALWSKTWNERVIRGGLPPLKFIYELPKETAKQSVAEYARKHSVSVQRARELLLAERKAAVDRDIAELIRDIVNPAVSPSDTAALVAQFLRKYDVTDRNMIKKLSEYVSAKALWFDRNTPVALSPGPAALKHGEDSPDYVGHRIVGDNFRKEGISIARGKVVLNPGPEHDKKKTETINSIRNAIAGKFSKYYASRLKGSQDHLVVTVDVTDAPWLLELAQQIVREAVQEFRKIDPLGLAQPVEVYFIVGGRSYRVWH</sequence>
<feature type="region of interest" description="Disordered" evidence="1">
    <location>
        <begin position="1"/>
        <end position="49"/>
    </location>
</feature>
<keyword evidence="3" id="KW-1185">Reference proteome</keyword>
<evidence type="ECO:0000313" key="3">
    <source>
        <dbReference type="Proteomes" id="UP000484015"/>
    </source>
</evidence>
<gene>
    <name evidence="2" type="ORF">GM668_27435</name>
</gene>
<comment type="caution">
    <text evidence="2">The sequence shown here is derived from an EMBL/GenBank/DDBJ whole genome shotgun (WGS) entry which is preliminary data.</text>
</comment>
<dbReference type="EMBL" id="WNLA01000030">
    <property type="protein sequence ID" value="MTW05815.1"/>
    <property type="molecule type" value="Genomic_DNA"/>
</dbReference>
<evidence type="ECO:0000313" key="2">
    <source>
        <dbReference type="EMBL" id="MTW05815.1"/>
    </source>
</evidence>
<evidence type="ECO:0000256" key="1">
    <source>
        <dbReference type="SAM" id="MobiDB-lite"/>
    </source>
</evidence>
<dbReference type="AlphaFoldDB" id="A0A6L6Q896"/>
<reference evidence="2 3" key="1">
    <citation type="submission" date="2019-11" db="EMBL/GenBank/DDBJ databases">
        <title>Type strains purchased from KCTC, JCM and DSMZ.</title>
        <authorList>
            <person name="Lu H."/>
        </authorList>
    </citation>
    <scope>NUCLEOTIDE SEQUENCE [LARGE SCALE GENOMIC DNA]</scope>
    <source>
        <strain evidence="2 3">KCTC 42409</strain>
    </source>
</reference>
<dbReference type="Proteomes" id="UP000484015">
    <property type="component" value="Unassembled WGS sequence"/>
</dbReference>
<name>A0A6L6Q896_9BURK</name>